<dbReference type="AlphaFoldDB" id="A0AAE3LUF9"/>
<reference evidence="4" key="1">
    <citation type="submission" date="2022-10" db="EMBL/GenBank/DDBJ databases">
        <authorList>
            <person name="Yue Y."/>
        </authorList>
    </citation>
    <scope>NUCLEOTIDE SEQUENCE</scope>
    <source>
        <strain evidence="4">Z654</strain>
    </source>
</reference>
<feature type="signal peptide" evidence="2">
    <location>
        <begin position="1"/>
        <end position="21"/>
    </location>
</feature>
<gene>
    <name evidence="4" type="ORF">OH136_05670</name>
</gene>
<accession>A0AAE3LUF9</accession>
<evidence type="ECO:0000313" key="4">
    <source>
        <dbReference type="EMBL" id="MCV6824040.1"/>
    </source>
</evidence>
<feature type="chain" id="PRO_5042087919" evidence="2">
    <location>
        <begin position="22"/>
        <end position="174"/>
    </location>
</feature>
<keyword evidence="1 2" id="KW-0732">Signal</keyword>
<evidence type="ECO:0000256" key="1">
    <source>
        <dbReference type="ARBA" id="ARBA00022729"/>
    </source>
</evidence>
<dbReference type="SUPFAM" id="SSF56925">
    <property type="entry name" value="OMPA-like"/>
    <property type="match status" value="1"/>
</dbReference>
<name>A0AAE3LUF9_9RHOB</name>
<protein>
    <submittedName>
        <fullName evidence="4">Porin family protein</fullName>
    </submittedName>
</protein>
<dbReference type="InterPro" id="IPR011250">
    <property type="entry name" value="OMP/PagP_B-barrel"/>
</dbReference>
<proteinExistence type="predicted"/>
<sequence length="174" mass="17799">MKNKFALGAAVLAISTTSALAQDWSGFYAGGGIGNLSIDTSLDGVDGNSTTLGVHAGYRFDLGEAVLGGEFEYDAADVELVPGAVTADSVMRLKVTAGYDLGSTLLYVAAGSAQVNVDGLGDEWGGFLGLGAAYEIAPQTVIGLEVLQHEFKDIAGSGIDADATSVGLRASWRF</sequence>
<evidence type="ECO:0000259" key="3">
    <source>
        <dbReference type="Pfam" id="PF13505"/>
    </source>
</evidence>
<evidence type="ECO:0000313" key="5">
    <source>
        <dbReference type="Proteomes" id="UP001208041"/>
    </source>
</evidence>
<organism evidence="4 5">
    <name type="scientific">Halocynthiibacter halioticoli</name>
    <dbReference type="NCBI Taxonomy" id="2986804"/>
    <lineage>
        <taxon>Bacteria</taxon>
        <taxon>Pseudomonadati</taxon>
        <taxon>Pseudomonadota</taxon>
        <taxon>Alphaproteobacteria</taxon>
        <taxon>Rhodobacterales</taxon>
        <taxon>Paracoccaceae</taxon>
        <taxon>Halocynthiibacter</taxon>
    </lineage>
</organism>
<dbReference type="RefSeq" id="WP_263952864.1">
    <property type="nucleotide sequence ID" value="NZ_JAOYFC010000001.1"/>
</dbReference>
<dbReference type="EMBL" id="JAOYFC010000001">
    <property type="protein sequence ID" value="MCV6824040.1"/>
    <property type="molecule type" value="Genomic_DNA"/>
</dbReference>
<dbReference type="Pfam" id="PF13505">
    <property type="entry name" value="OMP_b-brl"/>
    <property type="match status" value="1"/>
</dbReference>
<feature type="domain" description="Outer membrane protein beta-barrel" evidence="3">
    <location>
        <begin position="8"/>
        <end position="174"/>
    </location>
</feature>
<keyword evidence="5" id="KW-1185">Reference proteome</keyword>
<comment type="caution">
    <text evidence="4">The sequence shown here is derived from an EMBL/GenBank/DDBJ whole genome shotgun (WGS) entry which is preliminary data.</text>
</comment>
<dbReference type="InterPro" id="IPR027385">
    <property type="entry name" value="Beta-barrel_OMP"/>
</dbReference>
<dbReference type="Proteomes" id="UP001208041">
    <property type="component" value="Unassembled WGS sequence"/>
</dbReference>
<dbReference type="Gene3D" id="2.40.160.20">
    <property type="match status" value="1"/>
</dbReference>
<evidence type="ECO:0000256" key="2">
    <source>
        <dbReference type="SAM" id="SignalP"/>
    </source>
</evidence>